<dbReference type="SUPFAM" id="SSF47459">
    <property type="entry name" value="HLH, helix-loop-helix DNA-binding domain"/>
    <property type="match status" value="1"/>
</dbReference>
<dbReference type="Proteomes" id="UP001231189">
    <property type="component" value="Unassembled WGS sequence"/>
</dbReference>
<name>A0AAD8R9F1_LOLMU</name>
<feature type="coiled-coil region" evidence="4">
    <location>
        <begin position="238"/>
        <end position="268"/>
    </location>
</feature>
<keyword evidence="2" id="KW-0805">Transcription regulation</keyword>
<dbReference type="SMART" id="SM00353">
    <property type="entry name" value="HLH"/>
    <property type="match status" value="1"/>
</dbReference>
<reference evidence="7" key="1">
    <citation type="submission" date="2023-07" db="EMBL/GenBank/DDBJ databases">
        <title>A chromosome-level genome assembly of Lolium multiflorum.</title>
        <authorList>
            <person name="Chen Y."/>
            <person name="Copetti D."/>
            <person name="Kolliker R."/>
            <person name="Studer B."/>
        </authorList>
    </citation>
    <scope>NUCLEOTIDE SEQUENCE</scope>
    <source>
        <strain evidence="7">02402/16</strain>
        <tissue evidence="7">Leaf</tissue>
    </source>
</reference>
<evidence type="ECO:0000313" key="8">
    <source>
        <dbReference type="Proteomes" id="UP001231189"/>
    </source>
</evidence>
<keyword evidence="4" id="KW-0175">Coiled coil</keyword>
<dbReference type="GO" id="GO:0009960">
    <property type="term" value="P:endosperm development"/>
    <property type="evidence" value="ECO:0007669"/>
    <property type="project" value="InterPro"/>
</dbReference>
<feature type="compositionally biased region" description="Basic residues" evidence="5">
    <location>
        <begin position="1"/>
        <end position="13"/>
    </location>
</feature>
<feature type="compositionally biased region" description="Basic and acidic residues" evidence="5">
    <location>
        <begin position="79"/>
        <end position="92"/>
    </location>
</feature>
<dbReference type="InterPro" id="IPR044278">
    <property type="entry name" value="BHLH95-like"/>
</dbReference>
<dbReference type="InterPro" id="IPR045239">
    <property type="entry name" value="bHLH95_bHLH"/>
</dbReference>
<feature type="region of interest" description="Disordered" evidence="5">
    <location>
        <begin position="1"/>
        <end position="35"/>
    </location>
</feature>
<keyword evidence="3" id="KW-0804">Transcription</keyword>
<evidence type="ECO:0000313" key="7">
    <source>
        <dbReference type="EMBL" id="KAK1617355.1"/>
    </source>
</evidence>
<keyword evidence="8" id="KW-1185">Reference proteome</keyword>
<evidence type="ECO:0000256" key="4">
    <source>
        <dbReference type="SAM" id="Coils"/>
    </source>
</evidence>
<evidence type="ECO:0000259" key="6">
    <source>
        <dbReference type="PROSITE" id="PS50888"/>
    </source>
</evidence>
<dbReference type="AlphaFoldDB" id="A0AAD8R9F1"/>
<sequence length="403" mass="42727">MKNGRSKRTRHHPHAGEGLPLAEKKNNGARGKGEAMALARARGWLGLPLCNGHLGKRREPVDDDGSNYNECSHQRMVGYKKDIDLPNKEGKKGVSSSAAAALSGDDGNENGPSATDSDNNNHNAPPATSSDSMSPGKNDNGSDESKSSSHPVIVSSIDKGKSVIKIEGEDEGGRSKGKINTPHVIAAARHGRSRGRHGDRELHIVTERERRKRMSEMFTKLHGLLPTLPDKVDKSSIVMEAIHYIKSLEETLSELEKQKLEMQLARGKIGATNDGVSSSVVALALTDRGAPMPVALPVAGIGPTGAVPTPPITVGAVTAAPAPVGLQTWSGPNVVLSLSGNDAYISVCVARRRSVLPMVIAVLEKHNIDVVTSGISCDNARSMFTIHARVSKTLILNHCPPSS</sequence>
<feature type="domain" description="BHLH" evidence="6">
    <location>
        <begin position="198"/>
        <end position="248"/>
    </location>
</feature>
<proteinExistence type="inferred from homology"/>
<feature type="region of interest" description="Disordered" evidence="5">
    <location>
        <begin position="50"/>
        <end position="178"/>
    </location>
</feature>
<feature type="compositionally biased region" description="Polar residues" evidence="5">
    <location>
        <begin position="110"/>
        <end position="139"/>
    </location>
</feature>
<evidence type="ECO:0000256" key="5">
    <source>
        <dbReference type="SAM" id="MobiDB-lite"/>
    </source>
</evidence>
<dbReference type="GO" id="GO:0046983">
    <property type="term" value="F:protein dimerization activity"/>
    <property type="evidence" value="ECO:0007669"/>
    <property type="project" value="InterPro"/>
</dbReference>
<dbReference type="GO" id="GO:0003700">
    <property type="term" value="F:DNA-binding transcription factor activity"/>
    <property type="evidence" value="ECO:0007669"/>
    <property type="project" value="InterPro"/>
</dbReference>
<comment type="caution">
    <text evidence="7">The sequence shown here is derived from an EMBL/GenBank/DDBJ whole genome shotgun (WGS) entry which is preliminary data.</text>
</comment>
<dbReference type="PANTHER" id="PTHR46772:SF8">
    <property type="entry name" value="TRANSCRIPTION FACTOR BHLH95"/>
    <property type="match status" value="1"/>
</dbReference>
<dbReference type="PROSITE" id="PS50888">
    <property type="entry name" value="BHLH"/>
    <property type="match status" value="1"/>
</dbReference>
<dbReference type="InterPro" id="IPR011598">
    <property type="entry name" value="bHLH_dom"/>
</dbReference>
<feature type="compositionally biased region" description="Low complexity" evidence="5">
    <location>
        <begin position="148"/>
        <end position="157"/>
    </location>
</feature>
<dbReference type="CDD" id="cd11393">
    <property type="entry name" value="bHLH_AtbHLH_like"/>
    <property type="match status" value="1"/>
</dbReference>
<organism evidence="7 8">
    <name type="scientific">Lolium multiflorum</name>
    <name type="common">Italian ryegrass</name>
    <name type="synonym">Lolium perenne subsp. multiflorum</name>
    <dbReference type="NCBI Taxonomy" id="4521"/>
    <lineage>
        <taxon>Eukaryota</taxon>
        <taxon>Viridiplantae</taxon>
        <taxon>Streptophyta</taxon>
        <taxon>Embryophyta</taxon>
        <taxon>Tracheophyta</taxon>
        <taxon>Spermatophyta</taxon>
        <taxon>Magnoliopsida</taxon>
        <taxon>Liliopsida</taxon>
        <taxon>Poales</taxon>
        <taxon>Poaceae</taxon>
        <taxon>BOP clade</taxon>
        <taxon>Pooideae</taxon>
        <taxon>Poodae</taxon>
        <taxon>Poeae</taxon>
        <taxon>Poeae Chloroplast Group 2 (Poeae type)</taxon>
        <taxon>Loliodinae</taxon>
        <taxon>Loliinae</taxon>
        <taxon>Lolium</taxon>
    </lineage>
</organism>
<dbReference type="Gene3D" id="4.10.280.10">
    <property type="entry name" value="Helix-loop-helix DNA-binding domain"/>
    <property type="match status" value="1"/>
</dbReference>
<comment type="similarity">
    <text evidence="1">Belongs to the bHLH protein family.</text>
</comment>
<dbReference type="Pfam" id="PF00010">
    <property type="entry name" value="HLH"/>
    <property type="match status" value="1"/>
</dbReference>
<feature type="compositionally biased region" description="Basic and acidic residues" evidence="5">
    <location>
        <begin position="158"/>
        <end position="174"/>
    </location>
</feature>
<protein>
    <recommendedName>
        <fullName evidence="6">BHLH domain-containing protein</fullName>
    </recommendedName>
</protein>
<gene>
    <name evidence="7" type="ORF">QYE76_022872</name>
</gene>
<evidence type="ECO:0000256" key="2">
    <source>
        <dbReference type="ARBA" id="ARBA00023015"/>
    </source>
</evidence>
<evidence type="ECO:0000256" key="1">
    <source>
        <dbReference type="ARBA" id="ARBA00005510"/>
    </source>
</evidence>
<evidence type="ECO:0000256" key="3">
    <source>
        <dbReference type="ARBA" id="ARBA00023163"/>
    </source>
</evidence>
<dbReference type="InterPro" id="IPR036638">
    <property type="entry name" value="HLH_DNA-bd_sf"/>
</dbReference>
<dbReference type="PANTHER" id="PTHR46772">
    <property type="entry name" value="BHLH DOMAIN-CONTAINING PROTEIN"/>
    <property type="match status" value="1"/>
</dbReference>
<accession>A0AAD8R9F1</accession>
<dbReference type="EMBL" id="JAUUTY010000006">
    <property type="protein sequence ID" value="KAK1617355.1"/>
    <property type="molecule type" value="Genomic_DNA"/>
</dbReference>